<dbReference type="PROSITE" id="PS51188">
    <property type="entry name" value="ZF_CR"/>
    <property type="match status" value="1"/>
</dbReference>
<comment type="function">
    <text evidence="8">Participates actively in the response to hyperosmotic and heat shock by preventing the aggregation of stress-denatured proteins and by disaggregating proteins, also in an autonomous, DnaK-independent fashion. Unfolded proteins bind initially to DnaJ; upon interaction with the DnaJ-bound protein, DnaK hydrolyzes its bound ATP, resulting in the formation of a stable complex. GrpE releases ADP from DnaK; ATP binding to DnaK triggers the release of the substrate protein, thus completing the reaction cycle. Several rounds of ATP-dependent interactions between DnaJ, DnaK and GrpE are required for fully efficient folding. Also involved, together with DnaK and GrpE, in the DNA replication of plasmids through activation of initiation proteins.</text>
</comment>
<name>A0A9D9GWN7_9BACT</name>
<dbReference type="GO" id="GO:0006260">
    <property type="term" value="P:DNA replication"/>
    <property type="evidence" value="ECO:0007669"/>
    <property type="project" value="UniProtKB-KW"/>
</dbReference>
<feature type="binding site" evidence="8">
    <location>
        <position position="169"/>
    </location>
    <ligand>
        <name>Zn(2+)</name>
        <dbReference type="ChEBI" id="CHEBI:29105"/>
        <label>2</label>
    </ligand>
</feature>
<feature type="binding site" evidence="8">
    <location>
        <position position="206"/>
    </location>
    <ligand>
        <name>Zn(2+)</name>
        <dbReference type="ChEBI" id="CHEBI:29105"/>
        <label>1</label>
    </ligand>
</feature>
<feature type="binding site" evidence="8">
    <location>
        <position position="166"/>
    </location>
    <ligand>
        <name>Zn(2+)</name>
        <dbReference type="ChEBI" id="CHEBI:29105"/>
        <label>2</label>
    </ligand>
</feature>
<comment type="subunit">
    <text evidence="8">Homodimer.</text>
</comment>
<dbReference type="Proteomes" id="UP000823632">
    <property type="component" value="Unassembled WGS sequence"/>
</dbReference>
<dbReference type="Gene3D" id="1.10.287.110">
    <property type="entry name" value="DnaJ domain"/>
    <property type="match status" value="1"/>
</dbReference>
<dbReference type="GO" id="GO:0042026">
    <property type="term" value="P:protein refolding"/>
    <property type="evidence" value="ECO:0007669"/>
    <property type="project" value="TreeGrafter"/>
</dbReference>
<comment type="similarity">
    <text evidence="6 8">Belongs to the DnaJ family.</text>
</comment>
<feature type="zinc finger region" description="CR-type" evidence="9">
    <location>
        <begin position="136"/>
        <end position="218"/>
    </location>
</feature>
<protein>
    <recommendedName>
        <fullName evidence="7 8">Chaperone protein DnaJ</fullName>
    </recommendedName>
</protein>
<dbReference type="Pfam" id="PF00684">
    <property type="entry name" value="DnaJ_CXXCXGXG"/>
    <property type="match status" value="1"/>
</dbReference>
<dbReference type="SUPFAM" id="SSF49493">
    <property type="entry name" value="HSP40/DnaJ peptide-binding domain"/>
    <property type="match status" value="2"/>
</dbReference>
<dbReference type="Gene3D" id="2.60.260.20">
    <property type="entry name" value="Urease metallochaperone UreE, N-terminal domain"/>
    <property type="match status" value="2"/>
</dbReference>
<dbReference type="PROSITE" id="PS50076">
    <property type="entry name" value="DNAJ_2"/>
    <property type="match status" value="1"/>
</dbReference>
<evidence type="ECO:0000256" key="3">
    <source>
        <dbReference type="ARBA" id="ARBA00022771"/>
    </source>
</evidence>
<keyword evidence="8" id="KW-0963">Cytoplasm</keyword>
<keyword evidence="4 8" id="KW-0862">Zinc</keyword>
<dbReference type="InterPro" id="IPR001623">
    <property type="entry name" value="DnaJ_domain"/>
</dbReference>
<dbReference type="GO" id="GO:0005524">
    <property type="term" value="F:ATP binding"/>
    <property type="evidence" value="ECO:0007669"/>
    <property type="project" value="InterPro"/>
</dbReference>
<dbReference type="SMART" id="SM00271">
    <property type="entry name" value="DnaJ"/>
    <property type="match status" value="1"/>
</dbReference>
<feature type="domain" description="J" evidence="10">
    <location>
        <begin position="4"/>
        <end position="68"/>
    </location>
</feature>
<gene>
    <name evidence="8 12" type="primary">dnaJ</name>
    <name evidence="12" type="ORF">IAC76_00445</name>
</gene>
<feature type="repeat" description="CXXCXGXG motif" evidence="8">
    <location>
        <begin position="166"/>
        <end position="173"/>
    </location>
</feature>
<dbReference type="Pfam" id="PF01556">
    <property type="entry name" value="DnaJ_C"/>
    <property type="match status" value="1"/>
</dbReference>
<dbReference type="CDD" id="cd06257">
    <property type="entry name" value="DnaJ"/>
    <property type="match status" value="1"/>
</dbReference>
<dbReference type="EMBL" id="JADIND010000009">
    <property type="protein sequence ID" value="MBO8429830.1"/>
    <property type="molecule type" value="Genomic_DNA"/>
</dbReference>
<dbReference type="InterPro" id="IPR001305">
    <property type="entry name" value="HSP_DnaJ_Cys-rich_dom"/>
</dbReference>
<feature type="binding site" evidence="8">
    <location>
        <position position="209"/>
    </location>
    <ligand>
        <name>Zn(2+)</name>
        <dbReference type="ChEBI" id="CHEBI:29105"/>
        <label>1</label>
    </ligand>
</feature>
<evidence type="ECO:0000256" key="1">
    <source>
        <dbReference type="ARBA" id="ARBA00022723"/>
    </source>
</evidence>
<dbReference type="HAMAP" id="MF_01152">
    <property type="entry name" value="DnaJ"/>
    <property type="match status" value="1"/>
</dbReference>
<feature type="binding site" evidence="8">
    <location>
        <position position="192"/>
    </location>
    <ligand>
        <name>Zn(2+)</name>
        <dbReference type="ChEBI" id="CHEBI:29105"/>
        <label>2</label>
    </ligand>
</feature>
<dbReference type="GO" id="GO:0031072">
    <property type="term" value="F:heat shock protein binding"/>
    <property type="evidence" value="ECO:0007669"/>
    <property type="project" value="InterPro"/>
</dbReference>
<dbReference type="FunFam" id="2.60.260.20:FF:000005">
    <property type="entry name" value="Chaperone protein dnaJ 1, mitochondrial"/>
    <property type="match status" value="1"/>
</dbReference>
<comment type="caution">
    <text evidence="12">The sequence shown here is derived from an EMBL/GenBank/DDBJ whole genome shotgun (WGS) entry which is preliminary data.</text>
</comment>
<evidence type="ECO:0000256" key="5">
    <source>
        <dbReference type="ARBA" id="ARBA00023186"/>
    </source>
</evidence>
<accession>A0A9D9GWN7</accession>
<dbReference type="NCBIfam" id="TIGR02349">
    <property type="entry name" value="DnaJ_bact"/>
    <property type="match status" value="1"/>
</dbReference>
<evidence type="ECO:0000259" key="10">
    <source>
        <dbReference type="PROSITE" id="PS50076"/>
    </source>
</evidence>
<dbReference type="GO" id="GO:0008270">
    <property type="term" value="F:zinc ion binding"/>
    <property type="evidence" value="ECO:0007669"/>
    <property type="project" value="UniProtKB-UniRule"/>
</dbReference>
<feature type="domain" description="CR-type" evidence="11">
    <location>
        <begin position="136"/>
        <end position="218"/>
    </location>
</feature>
<reference evidence="12" key="1">
    <citation type="submission" date="2020-10" db="EMBL/GenBank/DDBJ databases">
        <authorList>
            <person name="Gilroy R."/>
        </authorList>
    </citation>
    <scope>NUCLEOTIDE SEQUENCE</scope>
    <source>
        <strain evidence="12">10192</strain>
    </source>
</reference>
<feature type="repeat" description="CXXCXGXG motif" evidence="8">
    <location>
        <begin position="149"/>
        <end position="156"/>
    </location>
</feature>
<evidence type="ECO:0000256" key="2">
    <source>
        <dbReference type="ARBA" id="ARBA00022737"/>
    </source>
</evidence>
<organism evidence="12 13">
    <name type="scientific">Candidatus Scatousia excrementipullorum</name>
    <dbReference type="NCBI Taxonomy" id="2840936"/>
    <lineage>
        <taxon>Bacteria</taxon>
        <taxon>Candidatus Scatousia</taxon>
    </lineage>
</organism>
<keyword evidence="5 8" id="KW-0143">Chaperone</keyword>
<feature type="binding site" evidence="8">
    <location>
        <position position="149"/>
    </location>
    <ligand>
        <name>Zn(2+)</name>
        <dbReference type="ChEBI" id="CHEBI:29105"/>
        <label>1</label>
    </ligand>
</feature>
<feature type="repeat" description="CXXCXGXG motif" evidence="8">
    <location>
        <begin position="192"/>
        <end position="199"/>
    </location>
</feature>
<dbReference type="InterPro" id="IPR036869">
    <property type="entry name" value="J_dom_sf"/>
</dbReference>
<sequence length="376" mass="40882">MTTDYYEILGVDKNASKDDIKSAFRKKARTLHPDVNKAPDAEERFKELGKAYETLMDDNKRATYDRYGEDGLKNAGFNTGGPFESGFGDLNDIFNSFFGGFGGGFGFGGRPDPNAPQTGDDLRVDVEVTFEEAVFGVSKEVKFDHLELCPECNGTGAEKGSKPITCPTCHGSGQVQTVARTPLGAFTQITTCPDCRGTGQKISKPCKACKGYGKIEKEKKIEVKIPAGVDNHSKIRVSGEGDAGKNGGRPGDLFIVLHVKPSEYFTRDGIDIYTTLQISPAQAALGDEVTIKTLDGEQTVQIRAGIQNGNTIKIKNAGVPIISRPSQRGDHIIVVTVKIPTKLSDEERNLYRKLYEINTGKKTQDSLMAKVKGVFQ</sequence>
<dbReference type="PROSITE" id="PS00636">
    <property type="entry name" value="DNAJ_1"/>
    <property type="match status" value="1"/>
</dbReference>
<comment type="cofactor">
    <cofactor evidence="8">
        <name>Zn(2+)</name>
        <dbReference type="ChEBI" id="CHEBI:29105"/>
    </cofactor>
    <text evidence="8">Binds 2 Zn(2+) ions per monomer.</text>
</comment>
<dbReference type="GO" id="GO:0051082">
    <property type="term" value="F:unfolded protein binding"/>
    <property type="evidence" value="ECO:0007669"/>
    <property type="project" value="UniProtKB-UniRule"/>
</dbReference>
<dbReference type="AlphaFoldDB" id="A0A9D9GWN7"/>
<keyword evidence="2 8" id="KW-0677">Repeat</keyword>
<feature type="repeat" description="CXXCXGXG motif" evidence="8">
    <location>
        <begin position="206"/>
        <end position="213"/>
    </location>
</feature>
<comment type="subcellular location">
    <subcellularLocation>
        <location evidence="8">Cytoplasm</location>
    </subcellularLocation>
</comment>
<comment type="domain">
    <text evidence="8">The J domain is necessary and sufficient to stimulate DnaK ATPase activity. Zinc center 1 plays an important role in the autonomous, DnaK-independent chaperone activity of DnaJ. Zinc center 2 is essential for interaction with DnaK and for DnaJ activity.</text>
</comment>
<dbReference type="FunFam" id="2.10.230.10:FF:000002">
    <property type="entry name" value="Molecular chaperone DnaJ"/>
    <property type="match status" value="1"/>
</dbReference>
<evidence type="ECO:0000256" key="9">
    <source>
        <dbReference type="PROSITE-ProRule" id="PRU00546"/>
    </source>
</evidence>
<evidence type="ECO:0000259" key="11">
    <source>
        <dbReference type="PROSITE" id="PS51188"/>
    </source>
</evidence>
<dbReference type="InterPro" id="IPR008971">
    <property type="entry name" value="HSP40/DnaJ_pept-bd"/>
</dbReference>
<evidence type="ECO:0000256" key="4">
    <source>
        <dbReference type="ARBA" id="ARBA00022833"/>
    </source>
</evidence>
<dbReference type="CDD" id="cd10747">
    <property type="entry name" value="DnaJ_C"/>
    <property type="match status" value="1"/>
</dbReference>
<feature type="binding site" evidence="8">
    <location>
        <position position="152"/>
    </location>
    <ligand>
        <name>Zn(2+)</name>
        <dbReference type="ChEBI" id="CHEBI:29105"/>
        <label>1</label>
    </ligand>
</feature>
<dbReference type="Gene3D" id="6.20.20.10">
    <property type="match status" value="2"/>
</dbReference>
<evidence type="ECO:0000313" key="12">
    <source>
        <dbReference type="EMBL" id="MBO8429830.1"/>
    </source>
</evidence>
<dbReference type="Pfam" id="PF00226">
    <property type="entry name" value="DnaJ"/>
    <property type="match status" value="1"/>
</dbReference>
<keyword evidence="8" id="KW-0235">DNA replication</keyword>
<keyword evidence="3 8" id="KW-0863">Zinc-finger</keyword>
<dbReference type="SUPFAM" id="SSF46565">
    <property type="entry name" value="Chaperone J-domain"/>
    <property type="match status" value="1"/>
</dbReference>
<evidence type="ECO:0000256" key="6">
    <source>
        <dbReference type="ARBA" id="ARBA00061004"/>
    </source>
</evidence>
<evidence type="ECO:0000313" key="13">
    <source>
        <dbReference type="Proteomes" id="UP000823632"/>
    </source>
</evidence>
<dbReference type="InterPro" id="IPR018253">
    <property type="entry name" value="DnaJ_domain_CS"/>
</dbReference>
<dbReference type="GO" id="GO:0009408">
    <property type="term" value="P:response to heat"/>
    <property type="evidence" value="ECO:0007669"/>
    <property type="project" value="InterPro"/>
</dbReference>
<dbReference type="PANTHER" id="PTHR43096:SF10">
    <property type="entry name" value="CHAPERONE PROTEIN DNAJ A6, CHLOROPLASTIC"/>
    <property type="match status" value="1"/>
</dbReference>
<keyword evidence="8" id="KW-0346">Stress response</keyword>
<dbReference type="InterPro" id="IPR036410">
    <property type="entry name" value="HSP_DnaJ_Cys-rich_dom_sf"/>
</dbReference>
<reference evidence="12" key="2">
    <citation type="journal article" date="2021" name="PeerJ">
        <title>Extensive microbial diversity within the chicken gut microbiome revealed by metagenomics and culture.</title>
        <authorList>
            <person name="Gilroy R."/>
            <person name="Ravi A."/>
            <person name="Getino M."/>
            <person name="Pursley I."/>
            <person name="Horton D.L."/>
            <person name="Alikhan N.F."/>
            <person name="Baker D."/>
            <person name="Gharbi K."/>
            <person name="Hall N."/>
            <person name="Watson M."/>
            <person name="Adriaenssens E.M."/>
            <person name="Foster-Nyarko E."/>
            <person name="Jarju S."/>
            <person name="Secka A."/>
            <person name="Antonio M."/>
            <person name="Oren A."/>
            <person name="Chaudhuri R.R."/>
            <person name="La Ragione R."/>
            <person name="Hildebrand F."/>
            <person name="Pallen M.J."/>
        </authorList>
    </citation>
    <scope>NUCLEOTIDE SEQUENCE</scope>
    <source>
        <strain evidence="12">10192</strain>
    </source>
</reference>
<dbReference type="GO" id="GO:0005737">
    <property type="term" value="C:cytoplasm"/>
    <property type="evidence" value="ECO:0007669"/>
    <property type="project" value="UniProtKB-SubCell"/>
</dbReference>
<evidence type="ECO:0000256" key="8">
    <source>
        <dbReference type="HAMAP-Rule" id="MF_01152"/>
    </source>
</evidence>
<dbReference type="InterPro" id="IPR002939">
    <property type="entry name" value="DnaJ_C"/>
</dbReference>
<feature type="binding site" evidence="8">
    <location>
        <position position="195"/>
    </location>
    <ligand>
        <name>Zn(2+)</name>
        <dbReference type="ChEBI" id="CHEBI:29105"/>
        <label>2</label>
    </ligand>
</feature>
<keyword evidence="1 8" id="KW-0479">Metal-binding</keyword>
<dbReference type="CDD" id="cd10719">
    <property type="entry name" value="DnaJ_zf"/>
    <property type="match status" value="1"/>
</dbReference>
<dbReference type="PRINTS" id="PR00625">
    <property type="entry name" value="JDOMAIN"/>
</dbReference>
<dbReference type="SUPFAM" id="SSF57938">
    <property type="entry name" value="DnaJ/Hsp40 cysteine-rich domain"/>
    <property type="match status" value="1"/>
</dbReference>
<proteinExistence type="inferred from homology"/>
<evidence type="ECO:0000256" key="7">
    <source>
        <dbReference type="ARBA" id="ARBA00067609"/>
    </source>
</evidence>
<dbReference type="InterPro" id="IPR012724">
    <property type="entry name" value="DnaJ"/>
</dbReference>
<dbReference type="NCBIfam" id="NF008035">
    <property type="entry name" value="PRK10767.1"/>
    <property type="match status" value="1"/>
</dbReference>
<dbReference type="PANTHER" id="PTHR43096">
    <property type="entry name" value="DNAJ HOMOLOG 1, MITOCHONDRIAL-RELATED"/>
    <property type="match status" value="1"/>
</dbReference>